<dbReference type="InterPro" id="IPR002798">
    <property type="entry name" value="SpoIIM-like"/>
</dbReference>
<evidence type="ECO:0000313" key="2">
    <source>
        <dbReference type="EMBL" id="WKN39113.1"/>
    </source>
</evidence>
<gene>
    <name evidence="2" type="ORF">K4G66_10425</name>
</gene>
<proteinExistence type="predicted"/>
<feature type="transmembrane region" description="Helical" evidence="1">
    <location>
        <begin position="289"/>
        <end position="307"/>
    </location>
</feature>
<dbReference type="PANTHER" id="PTHR35337">
    <property type="entry name" value="SLR1478 PROTEIN"/>
    <property type="match status" value="1"/>
</dbReference>
<dbReference type="PANTHER" id="PTHR35337:SF1">
    <property type="entry name" value="SLR1478 PROTEIN"/>
    <property type="match status" value="1"/>
</dbReference>
<sequence length="322" mass="36487">MREAAFVKQRLEKWETFDALLSQKKAVDPDQLSAYFVELTDDLAYANTYYPQSNTTLYLNNLTSKVHQKIYQNKREDRNRFITFWKEELPLLFYQARKPLLYSFIIFIIAVVIGVVSTAHDETFARLILGDGYVNMTLDNISQGDPMRVYKDSKQADMFFAITFNNIRVSFYAFAMGVLLSIGTGFILLQNGIMLGAFQYLFYQQGLLAESALTIWIHGTIEISSIIIAGGAGLVMGNSILFPGTYPRMVSFQQGARKGAKMVIGLVPLFIMAGFLESFVTRLTELPTLIKLVIIGSSVFLVLYYFVIYPRKVAHHAGYPED</sequence>
<feature type="transmembrane region" description="Helical" evidence="1">
    <location>
        <begin position="200"/>
        <end position="217"/>
    </location>
</feature>
<feature type="transmembrane region" description="Helical" evidence="1">
    <location>
        <begin position="263"/>
        <end position="283"/>
    </location>
</feature>
<keyword evidence="1" id="KW-0472">Membrane</keyword>
<accession>A0AA49JFC4</accession>
<dbReference type="EMBL" id="CP120682">
    <property type="protein sequence ID" value="WKN39113.1"/>
    <property type="molecule type" value="Genomic_DNA"/>
</dbReference>
<feature type="transmembrane region" description="Helical" evidence="1">
    <location>
        <begin position="100"/>
        <end position="119"/>
    </location>
</feature>
<evidence type="ECO:0000256" key="1">
    <source>
        <dbReference type="SAM" id="Phobius"/>
    </source>
</evidence>
<keyword evidence="1" id="KW-0812">Transmembrane</keyword>
<feature type="transmembrane region" description="Helical" evidence="1">
    <location>
        <begin position="223"/>
        <end position="242"/>
    </location>
</feature>
<name>A0AA49JFC4_9BACT</name>
<organism evidence="2">
    <name type="scientific">Roseihalotalea indica</name>
    <dbReference type="NCBI Taxonomy" id="2867963"/>
    <lineage>
        <taxon>Bacteria</taxon>
        <taxon>Pseudomonadati</taxon>
        <taxon>Bacteroidota</taxon>
        <taxon>Cytophagia</taxon>
        <taxon>Cytophagales</taxon>
        <taxon>Catalimonadaceae</taxon>
        <taxon>Roseihalotalea</taxon>
    </lineage>
</organism>
<dbReference type="AlphaFoldDB" id="A0AA49JFC4"/>
<dbReference type="Pfam" id="PF01944">
    <property type="entry name" value="SpoIIM"/>
    <property type="match status" value="1"/>
</dbReference>
<feature type="transmembrane region" description="Helical" evidence="1">
    <location>
        <begin position="169"/>
        <end position="188"/>
    </location>
</feature>
<protein>
    <submittedName>
        <fullName evidence="2">Stage II sporulation protein M</fullName>
    </submittedName>
</protein>
<keyword evidence="1" id="KW-1133">Transmembrane helix</keyword>
<reference evidence="2" key="2">
    <citation type="journal article" date="2024" name="Antonie Van Leeuwenhoek">
        <title>Roseihalotalea indica gen. nov., sp. nov., a halophilic Bacteroidetes from mesopelagic Southwest Indian Ocean with higher carbohydrate metabolic potential.</title>
        <authorList>
            <person name="Chen B."/>
            <person name="Zhang M."/>
            <person name="Lin D."/>
            <person name="Ye J."/>
            <person name="Tang K."/>
        </authorList>
    </citation>
    <scope>NUCLEOTIDE SEQUENCE</scope>
    <source>
        <strain evidence="2">TK19036</strain>
    </source>
</reference>
<reference evidence="2" key="1">
    <citation type="journal article" date="2023" name="Comput. Struct. Biotechnol. J.">
        <title>Discovery of a novel marine Bacteroidetes with a rich repertoire of carbohydrate-active enzymes.</title>
        <authorList>
            <person name="Chen B."/>
            <person name="Liu G."/>
            <person name="Chen Q."/>
            <person name="Wang H."/>
            <person name="Liu L."/>
            <person name="Tang K."/>
        </authorList>
    </citation>
    <scope>NUCLEOTIDE SEQUENCE</scope>
    <source>
        <strain evidence="2">TK19036</strain>
    </source>
</reference>